<dbReference type="GO" id="GO:0005829">
    <property type="term" value="C:cytosol"/>
    <property type="evidence" value="ECO:0007669"/>
    <property type="project" value="TreeGrafter"/>
</dbReference>
<dbReference type="CDD" id="cd18787">
    <property type="entry name" value="SF2_C_DEAD"/>
    <property type="match status" value="1"/>
</dbReference>
<proteinExistence type="inferred from homology"/>
<dbReference type="InterPro" id="IPR027417">
    <property type="entry name" value="P-loop_NTPase"/>
</dbReference>
<dbReference type="PANTHER" id="PTHR47963:SF8">
    <property type="entry name" value="ATP-DEPENDENT RNA HELICASE DEAD"/>
    <property type="match status" value="1"/>
</dbReference>
<dbReference type="InterPro" id="IPR014014">
    <property type="entry name" value="RNA_helicase_DEAD_Q_motif"/>
</dbReference>
<dbReference type="PROSITE" id="PS51194">
    <property type="entry name" value="HELICASE_CTER"/>
    <property type="match status" value="1"/>
</dbReference>
<dbReference type="CDD" id="cd00268">
    <property type="entry name" value="DEADc"/>
    <property type="match status" value="1"/>
</dbReference>
<dbReference type="SMART" id="SM00487">
    <property type="entry name" value="DEXDc"/>
    <property type="match status" value="1"/>
</dbReference>
<accession>A0A7Y6DYB0</accession>
<feature type="compositionally biased region" description="Polar residues" evidence="8">
    <location>
        <begin position="524"/>
        <end position="540"/>
    </location>
</feature>
<dbReference type="GO" id="GO:0005840">
    <property type="term" value="C:ribosome"/>
    <property type="evidence" value="ECO:0007669"/>
    <property type="project" value="TreeGrafter"/>
</dbReference>
<protein>
    <recommendedName>
        <fullName evidence="1">RNA helicase</fullName>
        <ecNumber evidence="1">3.6.4.13</ecNumber>
    </recommendedName>
</protein>
<dbReference type="SMART" id="SM00490">
    <property type="entry name" value="HELICc"/>
    <property type="match status" value="1"/>
</dbReference>
<name>A0A7Y6DYB0_9CELL</name>
<evidence type="ECO:0000256" key="5">
    <source>
        <dbReference type="ARBA" id="ARBA00022840"/>
    </source>
</evidence>
<feature type="domain" description="Helicase ATP-binding" evidence="9">
    <location>
        <begin position="48"/>
        <end position="228"/>
    </location>
</feature>
<evidence type="ECO:0000256" key="8">
    <source>
        <dbReference type="SAM" id="MobiDB-lite"/>
    </source>
</evidence>
<feature type="short sequence motif" description="Q motif" evidence="6">
    <location>
        <begin position="17"/>
        <end position="45"/>
    </location>
</feature>
<dbReference type="GO" id="GO:0033592">
    <property type="term" value="F:RNA strand annealing activity"/>
    <property type="evidence" value="ECO:0007669"/>
    <property type="project" value="TreeGrafter"/>
</dbReference>
<dbReference type="PROSITE" id="PS00039">
    <property type="entry name" value="DEAD_ATP_HELICASE"/>
    <property type="match status" value="1"/>
</dbReference>
<dbReference type="GO" id="GO:0005524">
    <property type="term" value="F:ATP binding"/>
    <property type="evidence" value="ECO:0007669"/>
    <property type="project" value="UniProtKB-KW"/>
</dbReference>
<dbReference type="EMBL" id="JABMCI010000066">
    <property type="protein sequence ID" value="NUU18265.1"/>
    <property type="molecule type" value="Genomic_DNA"/>
</dbReference>
<evidence type="ECO:0000259" key="11">
    <source>
        <dbReference type="PROSITE" id="PS51195"/>
    </source>
</evidence>
<feature type="domain" description="Helicase C-terminal" evidence="10">
    <location>
        <begin position="255"/>
        <end position="403"/>
    </location>
</feature>
<comment type="caution">
    <text evidence="12">The sequence shown here is derived from an EMBL/GenBank/DDBJ whole genome shotgun (WGS) entry which is preliminary data.</text>
</comment>
<dbReference type="InterPro" id="IPR011545">
    <property type="entry name" value="DEAD/DEAH_box_helicase_dom"/>
</dbReference>
<feature type="compositionally biased region" description="Basic residues" evidence="8">
    <location>
        <begin position="554"/>
        <end position="563"/>
    </location>
</feature>
<organism evidence="12 13">
    <name type="scientific">Cellulomonas humilata</name>
    <dbReference type="NCBI Taxonomy" id="144055"/>
    <lineage>
        <taxon>Bacteria</taxon>
        <taxon>Bacillati</taxon>
        <taxon>Actinomycetota</taxon>
        <taxon>Actinomycetes</taxon>
        <taxon>Micrococcales</taxon>
        <taxon>Cellulomonadaceae</taxon>
        <taxon>Cellulomonas</taxon>
    </lineage>
</organism>
<dbReference type="InterPro" id="IPR044742">
    <property type="entry name" value="DEAD/DEAH_RhlB"/>
</dbReference>
<evidence type="ECO:0000256" key="7">
    <source>
        <dbReference type="RuleBase" id="RU000492"/>
    </source>
</evidence>
<dbReference type="GO" id="GO:0009409">
    <property type="term" value="P:response to cold"/>
    <property type="evidence" value="ECO:0007669"/>
    <property type="project" value="TreeGrafter"/>
</dbReference>
<dbReference type="PANTHER" id="PTHR47963">
    <property type="entry name" value="DEAD-BOX ATP-DEPENDENT RNA HELICASE 47, MITOCHONDRIAL"/>
    <property type="match status" value="1"/>
</dbReference>
<dbReference type="SUPFAM" id="SSF52540">
    <property type="entry name" value="P-loop containing nucleoside triphosphate hydrolases"/>
    <property type="match status" value="1"/>
</dbReference>
<dbReference type="PROSITE" id="PS51192">
    <property type="entry name" value="HELICASE_ATP_BIND_1"/>
    <property type="match status" value="1"/>
</dbReference>
<dbReference type="InterPro" id="IPR000629">
    <property type="entry name" value="RNA-helicase_DEAD-box_CS"/>
</dbReference>
<feature type="domain" description="DEAD-box RNA helicase Q" evidence="11">
    <location>
        <begin position="17"/>
        <end position="45"/>
    </location>
</feature>
<feature type="compositionally biased region" description="Basic and acidic residues" evidence="8">
    <location>
        <begin position="426"/>
        <end position="441"/>
    </location>
</feature>
<sequence length="581" mass="61773">MTRPLKNTWSSVQAVEASFADFDVRPEIVQALADAGITHPFPIQAMTLPVALSGHDIIGQAKTGTGKTLGFGVPLLHRVVAPGEEGYDQMPHAGKPQALVVVPTRELAVQVAGDLATASSRRKVRVLQVYGGRAYEPQVSALATGVDVVVGTPGRMIDLLKQKHLDLSHVQVVVLDEADEMLDLGFLPDVETLLSSTPASRHTMLFSATMPGAVVAMARRYMTQPTHIRAADPEDDSKTVKNIKQVAYRAHALDKVEMLARILQARGRGLTIVFARTKRTAAKVADDLVERGFAAGALHGDLGQGAREQALRAFRHGKVDVLVATDVAARGIDVEAVTHVINYQCPEDEKTYLHRTGRTGRAGAKGTAVTFVDWDDIPRWGLIDKALELGIPAPIESYSSSPHVYEDLDIPEGTKGRLPKSQQTREGLDAEKLEDLGETGKRGGGRPAGGSHSDQIRGNGRGDARRGSDQRSGGSAPRRTEEPPARTHAPAAERPADETGEAREGARRRRGGRGRGRGEGGTENVTGNATSPSEAPSNGPSTEQGTEGGSTGRSRSRSRRRTRSGQAAEGGGAPQASATEA</sequence>
<dbReference type="AlphaFoldDB" id="A0A7Y6DYB0"/>
<dbReference type="InterPro" id="IPR014001">
    <property type="entry name" value="Helicase_ATP-bd"/>
</dbReference>
<reference evidence="12 13" key="1">
    <citation type="submission" date="2020-05" db="EMBL/GenBank/DDBJ databases">
        <title>Genome Sequencing of Type Strains.</title>
        <authorList>
            <person name="Lemaire J.F."/>
            <person name="Inderbitzin P."/>
            <person name="Gregorio O.A."/>
            <person name="Collins S.B."/>
            <person name="Wespe N."/>
            <person name="Knight-Connoni V."/>
        </authorList>
    </citation>
    <scope>NUCLEOTIDE SEQUENCE [LARGE SCALE GENOMIC DNA]</scope>
    <source>
        <strain evidence="12 13">ATCC 25174</strain>
    </source>
</reference>
<evidence type="ECO:0000256" key="4">
    <source>
        <dbReference type="ARBA" id="ARBA00022806"/>
    </source>
</evidence>
<dbReference type="Pfam" id="PF00271">
    <property type="entry name" value="Helicase_C"/>
    <property type="match status" value="1"/>
</dbReference>
<feature type="region of interest" description="Disordered" evidence="8">
    <location>
        <begin position="396"/>
        <end position="581"/>
    </location>
</feature>
<feature type="compositionally biased region" description="Basic residues" evidence="8">
    <location>
        <begin position="506"/>
        <end position="515"/>
    </location>
</feature>
<dbReference type="GO" id="GO:0016787">
    <property type="term" value="F:hydrolase activity"/>
    <property type="evidence" value="ECO:0007669"/>
    <property type="project" value="UniProtKB-KW"/>
</dbReference>
<dbReference type="InterPro" id="IPR001650">
    <property type="entry name" value="Helicase_C-like"/>
</dbReference>
<evidence type="ECO:0000256" key="6">
    <source>
        <dbReference type="PROSITE-ProRule" id="PRU00552"/>
    </source>
</evidence>
<dbReference type="RefSeq" id="WP_175348227.1">
    <property type="nucleotide sequence ID" value="NZ_JABMCI010000066.1"/>
</dbReference>
<gene>
    <name evidence="12" type="ORF">HP550_13490</name>
</gene>
<evidence type="ECO:0000259" key="10">
    <source>
        <dbReference type="PROSITE" id="PS51194"/>
    </source>
</evidence>
<evidence type="ECO:0000259" key="9">
    <source>
        <dbReference type="PROSITE" id="PS51192"/>
    </source>
</evidence>
<feature type="compositionally biased region" description="Basic and acidic residues" evidence="8">
    <location>
        <begin position="460"/>
        <end position="469"/>
    </location>
</feature>
<comment type="similarity">
    <text evidence="7">Belongs to the DEAD box helicase family.</text>
</comment>
<evidence type="ECO:0000256" key="1">
    <source>
        <dbReference type="ARBA" id="ARBA00012552"/>
    </source>
</evidence>
<keyword evidence="4 7" id="KW-0347">Helicase</keyword>
<evidence type="ECO:0000256" key="2">
    <source>
        <dbReference type="ARBA" id="ARBA00022741"/>
    </source>
</evidence>
<evidence type="ECO:0000313" key="13">
    <source>
        <dbReference type="Proteomes" id="UP000565724"/>
    </source>
</evidence>
<dbReference type="PROSITE" id="PS51195">
    <property type="entry name" value="Q_MOTIF"/>
    <property type="match status" value="1"/>
</dbReference>
<evidence type="ECO:0000256" key="3">
    <source>
        <dbReference type="ARBA" id="ARBA00022801"/>
    </source>
</evidence>
<dbReference type="Pfam" id="PF00270">
    <property type="entry name" value="DEAD"/>
    <property type="match status" value="1"/>
</dbReference>
<keyword evidence="5 7" id="KW-0067">ATP-binding</keyword>
<dbReference type="InterPro" id="IPR050547">
    <property type="entry name" value="DEAD_box_RNA_helicases"/>
</dbReference>
<dbReference type="GO" id="GO:0003724">
    <property type="term" value="F:RNA helicase activity"/>
    <property type="evidence" value="ECO:0007669"/>
    <property type="project" value="UniProtKB-EC"/>
</dbReference>
<keyword evidence="13" id="KW-1185">Reference proteome</keyword>
<keyword evidence="2 7" id="KW-0547">Nucleotide-binding</keyword>
<dbReference type="Gene3D" id="3.40.50.300">
    <property type="entry name" value="P-loop containing nucleotide triphosphate hydrolases"/>
    <property type="match status" value="2"/>
</dbReference>
<feature type="compositionally biased region" description="Basic and acidic residues" evidence="8">
    <location>
        <begin position="494"/>
        <end position="505"/>
    </location>
</feature>
<dbReference type="Proteomes" id="UP000565724">
    <property type="component" value="Unassembled WGS sequence"/>
</dbReference>
<keyword evidence="3 7" id="KW-0378">Hydrolase</keyword>
<dbReference type="EC" id="3.6.4.13" evidence="1"/>
<evidence type="ECO:0000313" key="12">
    <source>
        <dbReference type="EMBL" id="NUU18265.1"/>
    </source>
</evidence>